<keyword evidence="1" id="KW-0175">Coiled coil</keyword>
<dbReference type="Proteomes" id="UP001375240">
    <property type="component" value="Unassembled WGS sequence"/>
</dbReference>
<comment type="caution">
    <text evidence="2">The sequence shown here is derived from an EMBL/GenBank/DDBJ whole genome shotgun (WGS) entry which is preliminary data.</text>
</comment>
<feature type="coiled-coil region" evidence="1">
    <location>
        <begin position="577"/>
        <end position="604"/>
    </location>
</feature>
<organism evidence="2 3">
    <name type="scientific">Orbilia brochopaga</name>
    <dbReference type="NCBI Taxonomy" id="3140254"/>
    <lineage>
        <taxon>Eukaryota</taxon>
        <taxon>Fungi</taxon>
        <taxon>Dikarya</taxon>
        <taxon>Ascomycota</taxon>
        <taxon>Pezizomycotina</taxon>
        <taxon>Orbiliomycetes</taxon>
        <taxon>Orbiliales</taxon>
        <taxon>Orbiliaceae</taxon>
        <taxon>Orbilia</taxon>
    </lineage>
</organism>
<reference evidence="2 3" key="1">
    <citation type="submission" date="2019-10" db="EMBL/GenBank/DDBJ databases">
        <authorList>
            <person name="Palmer J.M."/>
        </authorList>
    </citation>
    <scope>NUCLEOTIDE SEQUENCE [LARGE SCALE GENOMIC DNA]</scope>
    <source>
        <strain evidence="2 3">TWF696</strain>
    </source>
</reference>
<evidence type="ECO:0000256" key="1">
    <source>
        <dbReference type="SAM" id="Coils"/>
    </source>
</evidence>
<keyword evidence="3" id="KW-1185">Reference proteome</keyword>
<name>A0AAV9U5E1_9PEZI</name>
<protein>
    <submittedName>
        <fullName evidence="2">Uncharacterized protein</fullName>
    </submittedName>
</protein>
<gene>
    <name evidence="2" type="ORF">TWF696_001665</name>
</gene>
<sequence>MSNSTREEVRYLTIKAEKIPTKIKRGENGHRPDKCVRIPASVLRAESVTILAPSSSSDSTSSGSSCSDPDRFDPLWYIRNSTNYLRDHLTSRAYCRQGVLSTDPENLELFLSESELNEIATKEHMSPWKVDSIKTGGGMIRYGADEHEALSELRKSSEFWHNSEAATGNAEHSYGIMKGWKMASALSGRLALLDMGAGLPPECAVWEDKHRGRKLNPTNWVSLSPPGVGLYAYKQPHHRDPRLIGVASIYNLKDAVYCADKLVFVWKPDIMRPILEEMVPPKQQTPANYKDERVHPRTYYQRIRNEPYDGHTIKVNVNEHGGSSQRHPFNKQLSSASGPYPFDICGHGHHYAESDRNYCPTPKSSGQIGNWNAHSCHTVGSHQQLPYTRVQNNTSSNINIKAKAVFRDADIEKDGFYEPVRVQGSQYQEAHSSPSVDTSHISTTDNHTKLSRDLVYNNLGGPDEVDSIFSGSRNQLPCDGATDPSKWPSWINDDSDVCEDDIENAPIFERSNGEGIRVVYIRKDPKTGKRTPIVDFVCEHDERYELVRDLIDQGRGTNSTVDNLTVDCPQVSEQELRVRLAIAYNNLDAKMDSLKAEGKFLQRKPAKRGTKWNKDNKGNLLTVVLGAQGPIPLDGPNDDVLFDTESKTPYLTDFPNVFHPHATLAHNLVTSNCHPYTPLNNPDQAAQTPLDDSDSANKPLVSELEILSVGGRSVQIWIENNLVFFQIDDIRSFYPQCTTPSSETEGPPISPLLQPGISAPPLFKSVANHPKVARSLAAALARVHNTLNRQHQRSGFHQKPDRQPRVQINPYIALFAGQIPGMPPTPQQQYDPLANFQKNTLLHGASYFPEVMKYISAAESHSNRRPQVLPIRIDMYPGYMYDFKDWMTYGRHGIPGQYEDSDFTKPETWEDVLRRLQDQISWEQNRIGNLRLEIKALVLRSLE</sequence>
<proteinExistence type="predicted"/>
<evidence type="ECO:0000313" key="2">
    <source>
        <dbReference type="EMBL" id="KAK6336097.1"/>
    </source>
</evidence>
<evidence type="ECO:0000313" key="3">
    <source>
        <dbReference type="Proteomes" id="UP001375240"/>
    </source>
</evidence>
<dbReference type="EMBL" id="JAVHNQ010000011">
    <property type="protein sequence ID" value="KAK6336097.1"/>
    <property type="molecule type" value="Genomic_DNA"/>
</dbReference>
<dbReference type="AlphaFoldDB" id="A0AAV9U5E1"/>
<accession>A0AAV9U5E1</accession>